<evidence type="ECO:0000256" key="3">
    <source>
        <dbReference type="ARBA" id="ARBA00022801"/>
    </source>
</evidence>
<dbReference type="PROSITE" id="PS51257">
    <property type="entry name" value="PROKAR_LIPOPROTEIN"/>
    <property type="match status" value="1"/>
</dbReference>
<feature type="signal peptide" evidence="6">
    <location>
        <begin position="1"/>
        <end position="23"/>
    </location>
</feature>
<dbReference type="EMBL" id="SJPW01000008">
    <property type="protein sequence ID" value="TWU46110.1"/>
    <property type="molecule type" value="Genomic_DNA"/>
</dbReference>
<dbReference type="InterPro" id="IPR000917">
    <property type="entry name" value="Sulfatase_N"/>
</dbReference>
<dbReference type="Gene3D" id="3.40.720.10">
    <property type="entry name" value="Alkaline Phosphatase, subunit A"/>
    <property type="match status" value="1"/>
</dbReference>
<organism evidence="8 9">
    <name type="scientific">Rubripirellula tenax</name>
    <dbReference type="NCBI Taxonomy" id="2528015"/>
    <lineage>
        <taxon>Bacteria</taxon>
        <taxon>Pseudomonadati</taxon>
        <taxon>Planctomycetota</taxon>
        <taxon>Planctomycetia</taxon>
        <taxon>Pirellulales</taxon>
        <taxon>Pirellulaceae</taxon>
        <taxon>Rubripirellula</taxon>
    </lineage>
</organism>
<sequence length="506" mass="55313" precursor="true">MNLNMQKYVLGLVLSLGLSSACAADQPNIVYILADDLGYGDVQCLNPERGKIETPRMDRLAAQGMVFTDAHSSSAVCTPTRYGILTGRYNWRTHLQTFVLLGYSKPLIDRRRVTIADYLKSQGYNTAAIGKWHLGLDLPTSDGMPAEASGSNVDWNGIIADSPIHHGFDYFYGISASLDMPPYIYIENDRFVGECTVQKSFWKNRMGFAHADFEAVDVLPEIGRKTTDYIARQKADNPFFVYVPLTSPHSPISVAAQWQGKSGMGEYGDFVMQTDHVIGEIADAIDAAGLAKNTIFVVTSDNGCSANPSGADALQAKGHFSSAQYRGFKSDLWEGGHRVPFIVRWPNVVEPGTQSDQTICLTDLMATCSDIVGVDYPQTEGVDSVSFLPALKGMSISSTRNGVVHHSISGHFSYRQGKWKLLLAKASGGWSSPRENQAAKLDAPVAQLYDMENDPEETNNLYASRPEVGARLLELLEADVARGRSTEGASESNDVDQIKLWKSGAK</sequence>
<dbReference type="InterPro" id="IPR024607">
    <property type="entry name" value="Sulfatase_CS"/>
</dbReference>
<keyword evidence="6" id="KW-0732">Signal</keyword>
<dbReference type="SUPFAM" id="SSF53649">
    <property type="entry name" value="Alkaline phosphatase-like"/>
    <property type="match status" value="1"/>
</dbReference>
<accession>A0A5C6EBL4</accession>
<protein>
    <submittedName>
        <fullName evidence="8">Arylsulfatase</fullName>
        <ecNumber evidence="8">3.1.6.1</ecNumber>
    </submittedName>
</protein>
<keyword evidence="3 8" id="KW-0378">Hydrolase</keyword>
<keyword evidence="9" id="KW-1185">Reference proteome</keyword>
<dbReference type="PANTHER" id="PTHR42693:SF53">
    <property type="entry name" value="ENDO-4-O-SULFATASE"/>
    <property type="match status" value="1"/>
</dbReference>
<evidence type="ECO:0000313" key="8">
    <source>
        <dbReference type="EMBL" id="TWU46110.1"/>
    </source>
</evidence>
<keyword evidence="4" id="KW-0106">Calcium</keyword>
<comment type="caution">
    <text evidence="8">The sequence shown here is derived from an EMBL/GenBank/DDBJ whole genome shotgun (WGS) entry which is preliminary data.</text>
</comment>
<dbReference type="PANTHER" id="PTHR42693">
    <property type="entry name" value="ARYLSULFATASE FAMILY MEMBER"/>
    <property type="match status" value="1"/>
</dbReference>
<evidence type="ECO:0000256" key="4">
    <source>
        <dbReference type="ARBA" id="ARBA00022837"/>
    </source>
</evidence>
<feature type="domain" description="Sulfatase N-terminal" evidence="7">
    <location>
        <begin position="27"/>
        <end position="374"/>
    </location>
</feature>
<dbReference type="Proteomes" id="UP000318288">
    <property type="component" value="Unassembled WGS sequence"/>
</dbReference>
<dbReference type="PROSITE" id="PS00523">
    <property type="entry name" value="SULFATASE_1"/>
    <property type="match status" value="1"/>
</dbReference>
<dbReference type="Pfam" id="PF00884">
    <property type="entry name" value="Sulfatase"/>
    <property type="match status" value="1"/>
</dbReference>
<evidence type="ECO:0000313" key="9">
    <source>
        <dbReference type="Proteomes" id="UP000318288"/>
    </source>
</evidence>
<dbReference type="InterPro" id="IPR017850">
    <property type="entry name" value="Alkaline_phosphatase_core_sf"/>
</dbReference>
<dbReference type="EC" id="3.1.6.1" evidence="8"/>
<proteinExistence type="inferred from homology"/>
<dbReference type="GO" id="GO:0004065">
    <property type="term" value="F:arylsulfatase activity"/>
    <property type="evidence" value="ECO:0007669"/>
    <property type="project" value="UniProtKB-EC"/>
</dbReference>
<feature type="chain" id="PRO_5023058257" evidence="6">
    <location>
        <begin position="24"/>
        <end position="506"/>
    </location>
</feature>
<dbReference type="OrthoDB" id="9783154at2"/>
<dbReference type="PROSITE" id="PS00149">
    <property type="entry name" value="SULFATASE_2"/>
    <property type="match status" value="1"/>
</dbReference>
<feature type="region of interest" description="Disordered" evidence="5">
    <location>
        <begin position="482"/>
        <end position="506"/>
    </location>
</feature>
<evidence type="ECO:0000256" key="6">
    <source>
        <dbReference type="SAM" id="SignalP"/>
    </source>
</evidence>
<dbReference type="Gene3D" id="3.30.1120.10">
    <property type="match status" value="1"/>
</dbReference>
<dbReference type="CDD" id="cd16143">
    <property type="entry name" value="ARS_like"/>
    <property type="match status" value="1"/>
</dbReference>
<evidence type="ECO:0000256" key="5">
    <source>
        <dbReference type="SAM" id="MobiDB-lite"/>
    </source>
</evidence>
<reference evidence="8 9" key="1">
    <citation type="submission" date="2019-02" db="EMBL/GenBank/DDBJ databases">
        <title>Deep-cultivation of Planctomycetes and their phenomic and genomic characterization uncovers novel biology.</title>
        <authorList>
            <person name="Wiegand S."/>
            <person name="Jogler M."/>
            <person name="Boedeker C."/>
            <person name="Pinto D."/>
            <person name="Vollmers J."/>
            <person name="Rivas-Marin E."/>
            <person name="Kohn T."/>
            <person name="Peeters S.H."/>
            <person name="Heuer A."/>
            <person name="Rast P."/>
            <person name="Oberbeckmann S."/>
            <person name="Bunk B."/>
            <person name="Jeske O."/>
            <person name="Meyerdierks A."/>
            <person name="Storesund J.E."/>
            <person name="Kallscheuer N."/>
            <person name="Luecker S."/>
            <person name="Lage O.M."/>
            <person name="Pohl T."/>
            <person name="Merkel B.J."/>
            <person name="Hornburger P."/>
            <person name="Mueller R.-W."/>
            <person name="Bruemmer F."/>
            <person name="Labrenz M."/>
            <person name="Spormann A.M."/>
            <person name="Op Den Camp H."/>
            <person name="Overmann J."/>
            <person name="Amann R."/>
            <person name="Jetten M.S.M."/>
            <person name="Mascher T."/>
            <person name="Medema M.H."/>
            <person name="Devos D.P."/>
            <person name="Kaster A.-K."/>
            <person name="Ovreas L."/>
            <person name="Rohde M."/>
            <person name="Galperin M.Y."/>
            <person name="Jogler C."/>
        </authorList>
    </citation>
    <scope>NUCLEOTIDE SEQUENCE [LARGE SCALE GENOMIC DNA]</scope>
    <source>
        <strain evidence="8 9">Poly51</strain>
    </source>
</reference>
<dbReference type="AlphaFoldDB" id="A0A5C6EBL4"/>
<name>A0A5C6EBL4_9BACT</name>
<evidence type="ECO:0000256" key="1">
    <source>
        <dbReference type="ARBA" id="ARBA00008779"/>
    </source>
</evidence>
<gene>
    <name evidence="8" type="primary">atsA_93</name>
    <name evidence="8" type="ORF">Poly51_55050</name>
</gene>
<comment type="similarity">
    <text evidence="1">Belongs to the sulfatase family.</text>
</comment>
<evidence type="ECO:0000256" key="2">
    <source>
        <dbReference type="ARBA" id="ARBA00022723"/>
    </source>
</evidence>
<evidence type="ECO:0000259" key="7">
    <source>
        <dbReference type="Pfam" id="PF00884"/>
    </source>
</evidence>
<dbReference type="InterPro" id="IPR050738">
    <property type="entry name" value="Sulfatase"/>
</dbReference>
<dbReference type="GO" id="GO:0046872">
    <property type="term" value="F:metal ion binding"/>
    <property type="evidence" value="ECO:0007669"/>
    <property type="project" value="UniProtKB-KW"/>
</dbReference>
<keyword evidence="2" id="KW-0479">Metal-binding</keyword>